<dbReference type="PaxDb" id="3880-AES99077"/>
<dbReference type="eggNOG" id="KOG1801">
    <property type="taxonomic scope" value="Eukaryota"/>
</dbReference>
<dbReference type="SUPFAM" id="SSF52540">
    <property type="entry name" value="P-loop containing nucleoside triphosphate hydrolases"/>
    <property type="match status" value="1"/>
</dbReference>
<dbReference type="FunFam" id="3.40.50.300:FF:000326">
    <property type="entry name" value="P-loop containing nucleoside triphosphate hydrolase"/>
    <property type="match status" value="1"/>
</dbReference>
<dbReference type="Pfam" id="PF13086">
    <property type="entry name" value="AAA_11"/>
    <property type="match status" value="1"/>
</dbReference>
<reference evidence="8" key="3">
    <citation type="submission" date="2015-04" db="UniProtKB">
        <authorList>
            <consortium name="EnsemblPlants"/>
        </authorList>
    </citation>
    <scope>IDENTIFICATION</scope>
    <source>
        <strain evidence="8">cv. Jemalong A17</strain>
    </source>
</reference>
<accession>G7KFP0</accession>
<dbReference type="PANTHER" id="PTHR10887">
    <property type="entry name" value="DNA2/NAM7 HELICASE FAMILY"/>
    <property type="match status" value="1"/>
</dbReference>
<dbReference type="GO" id="GO:0016787">
    <property type="term" value="F:hydrolase activity"/>
    <property type="evidence" value="ECO:0007669"/>
    <property type="project" value="UniProtKB-KW"/>
</dbReference>
<feature type="domain" description="DNA2/NAM7 helicase helicase" evidence="5">
    <location>
        <begin position="259"/>
        <end position="580"/>
    </location>
</feature>
<reference evidence="7 9" key="1">
    <citation type="journal article" date="2011" name="Nature">
        <title>The Medicago genome provides insight into the evolution of rhizobial symbioses.</title>
        <authorList>
            <person name="Young N.D."/>
            <person name="Debelle F."/>
            <person name="Oldroyd G.E."/>
            <person name="Geurts R."/>
            <person name="Cannon S.B."/>
            <person name="Udvardi M.K."/>
            <person name="Benedito V.A."/>
            <person name="Mayer K.F."/>
            <person name="Gouzy J."/>
            <person name="Schoof H."/>
            <person name="Van de Peer Y."/>
            <person name="Proost S."/>
            <person name="Cook D.R."/>
            <person name="Meyers B.C."/>
            <person name="Spannagl M."/>
            <person name="Cheung F."/>
            <person name="De Mita S."/>
            <person name="Krishnakumar V."/>
            <person name="Gundlach H."/>
            <person name="Zhou S."/>
            <person name="Mudge J."/>
            <person name="Bharti A.K."/>
            <person name="Murray J.D."/>
            <person name="Naoumkina M.A."/>
            <person name="Rosen B."/>
            <person name="Silverstein K.A."/>
            <person name="Tang H."/>
            <person name="Rombauts S."/>
            <person name="Zhao P.X."/>
            <person name="Zhou P."/>
            <person name="Barbe V."/>
            <person name="Bardou P."/>
            <person name="Bechner M."/>
            <person name="Bellec A."/>
            <person name="Berger A."/>
            <person name="Berges H."/>
            <person name="Bidwell S."/>
            <person name="Bisseling T."/>
            <person name="Choisne N."/>
            <person name="Couloux A."/>
            <person name="Denny R."/>
            <person name="Deshpande S."/>
            <person name="Dai X."/>
            <person name="Doyle J.J."/>
            <person name="Dudez A.M."/>
            <person name="Farmer A.D."/>
            <person name="Fouteau S."/>
            <person name="Franken C."/>
            <person name="Gibelin C."/>
            <person name="Gish J."/>
            <person name="Goldstein S."/>
            <person name="Gonzalez A.J."/>
            <person name="Green P.J."/>
            <person name="Hallab A."/>
            <person name="Hartog M."/>
            <person name="Hua A."/>
            <person name="Humphray S.J."/>
            <person name="Jeong D.H."/>
            <person name="Jing Y."/>
            <person name="Jocker A."/>
            <person name="Kenton S.M."/>
            <person name="Kim D.J."/>
            <person name="Klee K."/>
            <person name="Lai H."/>
            <person name="Lang C."/>
            <person name="Lin S."/>
            <person name="Macmil S.L."/>
            <person name="Magdelenat G."/>
            <person name="Matthews L."/>
            <person name="McCorrison J."/>
            <person name="Monaghan E.L."/>
            <person name="Mun J.H."/>
            <person name="Najar F.Z."/>
            <person name="Nicholson C."/>
            <person name="Noirot C."/>
            <person name="O'Bleness M."/>
            <person name="Paule C.R."/>
            <person name="Poulain J."/>
            <person name="Prion F."/>
            <person name="Qin B."/>
            <person name="Qu C."/>
            <person name="Retzel E.F."/>
            <person name="Riddle C."/>
            <person name="Sallet E."/>
            <person name="Samain S."/>
            <person name="Samson N."/>
            <person name="Sanders I."/>
            <person name="Saurat O."/>
            <person name="Scarpelli C."/>
            <person name="Schiex T."/>
            <person name="Segurens B."/>
            <person name="Severin A.J."/>
            <person name="Sherrier D.J."/>
            <person name="Shi R."/>
            <person name="Sims S."/>
            <person name="Singer S.R."/>
            <person name="Sinharoy S."/>
            <person name="Sterck L."/>
            <person name="Viollet A."/>
            <person name="Wang B.B."/>
            <person name="Wang K."/>
            <person name="Wang M."/>
            <person name="Wang X."/>
            <person name="Warfsmann J."/>
            <person name="Weissenbach J."/>
            <person name="White D.D."/>
            <person name="White J.D."/>
            <person name="Wiley G.B."/>
            <person name="Wincker P."/>
            <person name="Xing Y."/>
            <person name="Yang L."/>
            <person name="Yao Z."/>
            <person name="Ying F."/>
            <person name="Zhai J."/>
            <person name="Zhou L."/>
            <person name="Zuber A."/>
            <person name="Denarie J."/>
            <person name="Dixon R.A."/>
            <person name="May G.D."/>
            <person name="Schwartz D.C."/>
            <person name="Rogers J."/>
            <person name="Quetier F."/>
            <person name="Town C.D."/>
            <person name="Roe B.A."/>
        </authorList>
    </citation>
    <scope>NUCLEOTIDE SEQUENCE [LARGE SCALE GENOMIC DNA]</scope>
    <source>
        <strain evidence="7">A17</strain>
        <strain evidence="8 9">cv. Jemalong A17</strain>
    </source>
</reference>
<dbReference type="EnsemblPlants" id="AES99077">
    <property type="protein sequence ID" value="AES99077"/>
    <property type="gene ID" value="MTR_5g076310"/>
</dbReference>
<gene>
    <name evidence="7" type="ordered locus">MTR_5g076310</name>
</gene>
<dbReference type="InterPro" id="IPR041679">
    <property type="entry name" value="DNA2/NAM7-like_C"/>
</dbReference>
<sequence length="860" mass="97333">MDKTSNASEGDAKPRRLLDIVLSWPLEDVLNENLYKHKVHKIPETFKSATDYKNSFIPLLCEETRTDLSSSLSGVSRAPICEIKKVIKSKQLQLPKAQKHFKQFRHKIQLKSTFYSVEDGGDYEPGSGDLIAFTNIRPKSLDDLNTLKSPYHIGYVDRPKKRFSDMVSVLSSKCLKTDTEHDFGNREEPKLYAVYLMNMTTNLRISNALNSPSEGEHLNIIKTVLGPHLISGENCQNCLSEENCQASFTKEDMIIRSQKLNESQEDAVSSSANMINCNHSNVKLIWGPPGTGKTKTVACLLFSLLELKTRTLTCAPTNTAVLQVAIRLHRLVMDSLELETYGLGDIVLFGNSKRMKLSSHPGLVDIFLDNRVENLKRCFDSNIGWETNLRSMIRLLKSMEKFTLRKKYRAVFAFIYKQKFVEQREKLKLLMQTLYTHMPKSFISLETVKKMLQALDLLRSLGISLCFPAYIQAFYVRRDECLKVLSSLSDTISLPKFDKRDNMRVEVGNFCLSNACLIFCTASSSVKLYTAEVSPIQFLVIDEAAQLKECESTIPLQLSGLRNCILIGDERQLPALVKSKIADKCEFGRSMFERLVILGYKRHMLNIQYRMHPSISLFPCKEFYDEKLSDAPAVKEVSYNKLFLVGDMYSSYSFINIAKGKEKLGHCGQSLKNMVEVAVISEMIKSLNKVFMRTKKKVSIGIISPYNAQVNEIQEKVKQYTWDTTSDFSVNVRSVDGFQGGEEDIIIISTVRSNGSGNVGFLSNRQRANVAMTRARYCLWILGNAATLINSDSVWRNVVLDAKRRDCFHNAVEDKNLARAINDVLFEIKLLEGSESPFMKLSLGEKSEASTSSSRLVEPI</sequence>
<evidence type="ECO:0000259" key="6">
    <source>
        <dbReference type="Pfam" id="PF13087"/>
    </source>
</evidence>
<dbReference type="InterPro" id="IPR041677">
    <property type="entry name" value="DNA2/NAM7_AAA_11"/>
</dbReference>
<keyword evidence="4" id="KW-0067">ATP-binding</keyword>
<dbReference type="AlphaFoldDB" id="G7KFP0"/>
<proteinExistence type="predicted"/>
<dbReference type="OMA" id="AGNRGRM"/>
<dbReference type="InterPro" id="IPR047187">
    <property type="entry name" value="SF1_C_Upf1"/>
</dbReference>
<dbReference type="PANTHER" id="PTHR10887:SF522">
    <property type="entry name" value="P-LOOP CONTAINING NUCLEOSIDE TRIPHOSPHATE HYDROLASES SUPERFAMILY PROTEIN"/>
    <property type="match status" value="1"/>
</dbReference>
<evidence type="ECO:0000256" key="2">
    <source>
        <dbReference type="ARBA" id="ARBA00022801"/>
    </source>
</evidence>
<name>G7KFP0_MEDTR</name>
<evidence type="ECO:0000256" key="1">
    <source>
        <dbReference type="ARBA" id="ARBA00022741"/>
    </source>
</evidence>
<reference evidence="7 9" key="2">
    <citation type="journal article" date="2014" name="BMC Genomics">
        <title>An improved genome release (version Mt4.0) for the model legume Medicago truncatula.</title>
        <authorList>
            <person name="Tang H."/>
            <person name="Krishnakumar V."/>
            <person name="Bidwell S."/>
            <person name="Rosen B."/>
            <person name="Chan A."/>
            <person name="Zhou S."/>
            <person name="Gentzbittel L."/>
            <person name="Childs K.L."/>
            <person name="Yandell M."/>
            <person name="Gundlach H."/>
            <person name="Mayer K.F."/>
            <person name="Schwartz D.C."/>
            <person name="Town C.D."/>
        </authorList>
    </citation>
    <scope>GENOME REANNOTATION</scope>
    <source>
        <strain evidence="7">A17</strain>
        <strain evidence="8 9">cv. Jemalong A17</strain>
    </source>
</reference>
<dbReference type="GO" id="GO:0005694">
    <property type="term" value="C:chromosome"/>
    <property type="evidence" value="ECO:0007669"/>
    <property type="project" value="UniProtKB-ARBA"/>
</dbReference>
<feature type="domain" description="DNA2/NAM7 helicase-like C-terminal" evidence="6">
    <location>
        <begin position="588"/>
        <end position="785"/>
    </location>
</feature>
<organism evidence="7 9">
    <name type="scientific">Medicago truncatula</name>
    <name type="common">Barrel medic</name>
    <name type="synonym">Medicago tribuloides</name>
    <dbReference type="NCBI Taxonomy" id="3880"/>
    <lineage>
        <taxon>Eukaryota</taxon>
        <taxon>Viridiplantae</taxon>
        <taxon>Streptophyta</taxon>
        <taxon>Embryophyta</taxon>
        <taxon>Tracheophyta</taxon>
        <taxon>Spermatophyta</taxon>
        <taxon>Magnoliopsida</taxon>
        <taxon>eudicotyledons</taxon>
        <taxon>Gunneridae</taxon>
        <taxon>Pentapetalae</taxon>
        <taxon>rosids</taxon>
        <taxon>fabids</taxon>
        <taxon>Fabales</taxon>
        <taxon>Fabaceae</taxon>
        <taxon>Papilionoideae</taxon>
        <taxon>50 kb inversion clade</taxon>
        <taxon>NPAAA clade</taxon>
        <taxon>Hologalegina</taxon>
        <taxon>IRL clade</taxon>
        <taxon>Trifolieae</taxon>
        <taxon>Medicago</taxon>
    </lineage>
</organism>
<dbReference type="GO" id="GO:0003723">
    <property type="term" value="F:RNA binding"/>
    <property type="evidence" value="ECO:0000318"/>
    <property type="project" value="GO_Central"/>
</dbReference>
<keyword evidence="9" id="KW-1185">Reference proteome</keyword>
<dbReference type="InterPro" id="IPR027417">
    <property type="entry name" value="P-loop_NTPase"/>
</dbReference>
<dbReference type="GO" id="GO:0004386">
    <property type="term" value="F:helicase activity"/>
    <property type="evidence" value="ECO:0007669"/>
    <property type="project" value="UniProtKB-KW"/>
</dbReference>
<dbReference type="GO" id="GO:0005524">
    <property type="term" value="F:ATP binding"/>
    <property type="evidence" value="ECO:0007669"/>
    <property type="project" value="UniProtKB-KW"/>
</dbReference>
<keyword evidence="2 7" id="KW-0378">Hydrolase</keyword>
<evidence type="ECO:0000259" key="5">
    <source>
        <dbReference type="Pfam" id="PF13086"/>
    </source>
</evidence>
<evidence type="ECO:0000256" key="4">
    <source>
        <dbReference type="ARBA" id="ARBA00022840"/>
    </source>
</evidence>
<protein>
    <submittedName>
        <fullName evidence="7">P-loop nucleoside triphosphate hydrolase superfamily protein</fullName>
    </submittedName>
</protein>
<evidence type="ECO:0000313" key="8">
    <source>
        <dbReference type="EnsemblPlants" id="AES99077"/>
    </source>
</evidence>
<dbReference type="InterPro" id="IPR045055">
    <property type="entry name" value="DNA2/NAM7-like"/>
</dbReference>
<keyword evidence="1" id="KW-0547">Nucleotide-binding</keyword>
<evidence type="ECO:0000256" key="3">
    <source>
        <dbReference type="ARBA" id="ARBA00022806"/>
    </source>
</evidence>
<dbReference type="Proteomes" id="UP000002051">
    <property type="component" value="Chromosome 5"/>
</dbReference>
<keyword evidence="3" id="KW-0347">Helicase</keyword>
<dbReference type="CDD" id="cd18808">
    <property type="entry name" value="SF1_C_Upf1"/>
    <property type="match status" value="1"/>
</dbReference>
<evidence type="ECO:0000313" key="9">
    <source>
        <dbReference type="Proteomes" id="UP000002051"/>
    </source>
</evidence>
<dbReference type="Gene3D" id="3.40.50.300">
    <property type="entry name" value="P-loop containing nucleotide triphosphate hydrolases"/>
    <property type="match status" value="2"/>
</dbReference>
<evidence type="ECO:0000313" key="7">
    <source>
        <dbReference type="EMBL" id="AES99077.1"/>
    </source>
</evidence>
<dbReference type="Pfam" id="PF13087">
    <property type="entry name" value="AAA_12"/>
    <property type="match status" value="1"/>
</dbReference>
<dbReference type="EMBL" id="CM001221">
    <property type="protein sequence ID" value="AES99077.1"/>
    <property type="molecule type" value="Genomic_DNA"/>
</dbReference>
<dbReference type="HOGENOM" id="CLU_005995_1_0_1"/>